<evidence type="ECO:0000256" key="1">
    <source>
        <dbReference type="ARBA" id="ARBA00005010"/>
    </source>
</evidence>
<dbReference type="EMBL" id="QVLU01000006">
    <property type="protein sequence ID" value="RGE72355.1"/>
    <property type="molecule type" value="Genomic_DNA"/>
</dbReference>
<reference evidence="8 10" key="1">
    <citation type="submission" date="2018-08" db="EMBL/GenBank/DDBJ databases">
        <title>A genome reference for cultivated species of the human gut microbiota.</title>
        <authorList>
            <person name="Zou Y."/>
            <person name="Xue W."/>
            <person name="Luo G."/>
        </authorList>
    </citation>
    <scope>NUCLEOTIDE SEQUENCE [LARGE SCALE GENOMIC DNA]</scope>
    <source>
        <strain evidence="8 10">AF26-4BH</strain>
        <strain evidence="7">TF05-5AC</strain>
    </source>
</reference>
<dbReference type="OrthoDB" id="9773765at2"/>
<dbReference type="InterPro" id="IPR042518">
    <property type="entry name" value="SirC_C"/>
</dbReference>
<keyword evidence="9" id="KW-1185">Reference proteome</keyword>
<sequence length="219" mass="24617">MGYFPFFMEIEDKKGVVLGGGQVAARKVEKLLPFGPRLICIAPVICARIESLAQGADQLTLIYREACREDMEGACFVIAATDREDVNAWAAQWCRERQIPVNVVDDREKCTFFFPALVQEGALTVGISSDGKCPAAASFIRKKVEKELPEGLGNTIEILGGLRERVLSEVVDQKERAACLEKLFVFCREKAFQVKEEQVEAYMDQLLAERRGYWAEEKE</sequence>
<dbReference type="RefSeq" id="WP_025487497.1">
    <property type="nucleotide sequence ID" value="NZ_CALBAU010000288.1"/>
</dbReference>
<dbReference type="AlphaFoldDB" id="A0A3E3IZ81"/>
<evidence type="ECO:0000256" key="2">
    <source>
        <dbReference type="ARBA" id="ARBA00012400"/>
    </source>
</evidence>
<dbReference type="NCBIfam" id="TIGR01470">
    <property type="entry name" value="cysG_Nterm"/>
    <property type="match status" value="1"/>
</dbReference>
<evidence type="ECO:0000313" key="9">
    <source>
        <dbReference type="Proteomes" id="UP000260812"/>
    </source>
</evidence>
<dbReference type="InterPro" id="IPR006367">
    <property type="entry name" value="Sirohaem_synthase_N"/>
</dbReference>
<comment type="pathway">
    <text evidence="1">Porphyrin-containing compound metabolism; siroheme biosynthesis; sirohydrochlorin from precorrin-2: step 1/1.</text>
</comment>
<dbReference type="EC" id="1.3.1.76" evidence="2"/>
<organism evidence="8 10">
    <name type="scientific">Eisenbergiella massiliensis</name>
    <dbReference type="NCBI Taxonomy" id="1720294"/>
    <lineage>
        <taxon>Bacteria</taxon>
        <taxon>Bacillati</taxon>
        <taxon>Bacillota</taxon>
        <taxon>Clostridia</taxon>
        <taxon>Lachnospirales</taxon>
        <taxon>Lachnospiraceae</taxon>
        <taxon>Eisenbergiella</taxon>
    </lineage>
</organism>
<keyword evidence="3" id="KW-0560">Oxidoreductase</keyword>
<evidence type="ECO:0000256" key="4">
    <source>
        <dbReference type="ARBA" id="ARBA00023027"/>
    </source>
</evidence>
<keyword evidence="5" id="KW-0627">Porphyrin biosynthesis</keyword>
<evidence type="ECO:0000313" key="8">
    <source>
        <dbReference type="EMBL" id="RGE72355.1"/>
    </source>
</evidence>
<dbReference type="Gene3D" id="3.40.50.720">
    <property type="entry name" value="NAD(P)-binding Rossmann-like Domain"/>
    <property type="match status" value="1"/>
</dbReference>
<keyword evidence="4" id="KW-0520">NAD</keyword>
<dbReference type="SUPFAM" id="SSF75615">
    <property type="entry name" value="Siroheme synthase middle domains-like"/>
    <property type="match status" value="1"/>
</dbReference>
<comment type="catalytic activity">
    <reaction evidence="6">
        <text>precorrin-2 + NAD(+) = sirohydrochlorin + NADH + 2 H(+)</text>
        <dbReference type="Rhea" id="RHEA:15613"/>
        <dbReference type="ChEBI" id="CHEBI:15378"/>
        <dbReference type="ChEBI" id="CHEBI:57540"/>
        <dbReference type="ChEBI" id="CHEBI:57945"/>
        <dbReference type="ChEBI" id="CHEBI:58351"/>
        <dbReference type="ChEBI" id="CHEBI:58827"/>
        <dbReference type="EC" id="1.3.1.76"/>
    </reaction>
</comment>
<dbReference type="UniPathway" id="UPA00262">
    <property type="reaction ID" value="UER00222"/>
</dbReference>
<dbReference type="GeneID" id="97988104"/>
<dbReference type="PANTHER" id="PTHR35330">
    <property type="entry name" value="SIROHEME BIOSYNTHESIS PROTEIN MET8"/>
    <property type="match status" value="1"/>
</dbReference>
<name>A0A3E3IZ81_9FIRM</name>
<dbReference type="SUPFAM" id="SSF51735">
    <property type="entry name" value="NAD(P)-binding Rossmann-fold domains"/>
    <property type="match status" value="1"/>
</dbReference>
<gene>
    <name evidence="8" type="ORF">DWY69_08325</name>
    <name evidence="7" type="ORF">DXC51_14820</name>
</gene>
<dbReference type="PANTHER" id="PTHR35330:SF1">
    <property type="entry name" value="SIROHEME BIOSYNTHESIS PROTEIN MET8"/>
    <property type="match status" value="1"/>
</dbReference>
<accession>A0A3E3IZ81</accession>
<dbReference type="InterPro" id="IPR028161">
    <property type="entry name" value="Met8-like"/>
</dbReference>
<dbReference type="GO" id="GO:0019354">
    <property type="term" value="P:siroheme biosynthetic process"/>
    <property type="evidence" value="ECO:0007669"/>
    <property type="project" value="UniProtKB-UniPathway"/>
</dbReference>
<dbReference type="Proteomes" id="UP000261166">
    <property type="component" value="Unassembled WGS sequence"/>
</dbReference>
<evidence type="ECO:0000256" key="3">
    <source>
        <dbReference type="ARBA" id="ARBA00023002"/>
    </source>
</evidence>
<dbReference type="Gene3D" id="1.10.8.610">
    <property type="entry name" value="SirC, precorrin-2 dehydrogenase, C-terminal helical domain-like"/>
    <property type="match status" value="1"/>
</dbReference>
<evidence type="ECO:0000256" key="5">
    <source>
        <dbReference type="ARBA" id="ARBA00023244"/>
    </source>
</evidence>
<protein>
    <recommendedName>
        <fullName evidence="2">precorrin-2 dehydrogenase</fullName>
        <ecNumber evidence="2">1.3.1.76</ecNumber>
    </recommendedName>
</protein>
<evidence type="ECO:0000313" key="10">
    <source>
        <dbReference type="Proteomes" id="UP000261166"/>
    </source>
</evidence>
<proteinExistence type="predicted"/>
<comment type="caution">
    <text evidence="8">The sequence shown here is derived from an EMBL/GenBank/DDBJ whole genome shotgun (WGS) entry which is preliminary data.</text>
</comment>
<dbReference type="InterPro" id="IPR036291">
    <property type="entry name" value="NAD(P)-bd_dom_sf"/>
</dbReference>
<dbReference type="EMBL" id="QVLV01000009">
    <property type="protein sequence ID" value="RGE59241.1"/>
    <property type="molecule type" value="Genomic_DNA"/>
</dbReference>
<evidence type="ECO:0000313" key="7">
    <source>
        <dbReference type="EMBL" id="RGE59241.1"/>
    </source>
</evidence>
<dbReference type="Pfam" id="PF13241">
    <property type="entry name" value="NAD_binding_7"/>
    <property type="match status" value="1"/>
</dbReference>
<dbReference type="Proteomes" id="UP000260812">
    <property type="component" value="Unassembled WGS sequence"/>
</dbReference>
<dbReference type="GO" id="GO:0043115">
    <property type="term" value="F:precorrin-2 dehydrogenase activity"/>
    <property type="evidence" value="ECO:0007669"/>
    <property type="project" value="UniProtKB-EC"/>
</dbReference>
<evidence type="ECO:0000256" key="6">
    <source>
        <dbReference type="ARBA" id="ARBA00047561"/>
    </source>
</evidence>
<dbReference type="GO" id="GO:0004325">
    <property type="term" value="F:ferrochelatase activity"/>
    <property type="evidence" value="ECO:0007669"/>
    <property type="project" value="InterPro"/>
</dbReference>